<dbReference type="EMBL" id="AP024169">
    <property type="protein sequence ID" value="BCN29530.1"/>
    <property type="molecule type" value="Genomic_DNA"/>
</dbReference>
<accession>A0A7R7EHW7</accession>
<organism evidence="4 5">
    <name type="scientific">Anaeromicropila herbilytica</name>
    <dbReference type="NCBI Taxonomy" id="2785025"/>
    <lineage>
        <taxon>Bacteria</taxon>
        <taxon>Bacillati</taxon>
        <taxon>Bacillota</taxon>
        <taxon>Clostridia</taxon>
        <taxon>Lachnospirales</taxon>
        <taxon>Lachnospiraceae</taxon>
        <taxon>Anaeromicropila</taxon>
    </lineage>
</organism>
<dbReference type="CDD" id="cd11614">
    <property type="entry name" value="SAF_CpaB_FlgA_like"/>
    <property type="match status" value="1"/>
</dbReference>
<dbReference type="KEGG" id="ahb:bsdtb5_08250"/>
<gene>
    <name evidence="4" type="ORF">bsdtb5_08250</name>
</gene>
<protein>
    <submittedName>
        <fullName evidence="4">Flp pilus assembly protein CpaB</fullName>
    </submittedName>
</protein>
<keyword evidence="2" id="KW-1133">Transmembrane helix</keyword>
<name>A0A7R7EHW7_9FIRM</name>
<keyword evidence="2" id="KW-0812">Transmembrane</keyword>
<dbReference type="RefSeq" id="WP_271714801.1">
    <property type="nucleotide sequence ID" value="NZ_AP024169.1"/>
</dbReference>
<dbReference type="InterPro" id="IPR031571">
    <property type="entry name" value="RcpC_dom"/>
</dbReference>
<evidence type="ECO:0000313" key="4">
    <source>
        <dbReference type="EMBL" id="BCN29530.1"/>
    </source>
</evidence>
<evidence type="ECO:0000256" key="1">
    <source>
        <dbReference type="SAM" id="MobiDB-lite"/>
    </source>
</evidence>
<feature type="region of interest" description="Disordered" evidence="1">
    <location>
        <begin position="243"/>
        <end position="266"/>
    </location>
</feature>
<feature type="transmembrane region" description="Helical" evidence="2">
    <location>
        <begin position="9"/>
        <end position="29"/>
    </location>
</feature>
<proteinExistence type="predicted"/>
<dbReference type="SMART" id="SM00858">
    <property type="entry name" value="SAF"/>
    <property type="match status" value="1"/>
</dbReference>
<evidence type="ECO:0000313" key="5">
    <source>
        <dbReference type="Proteomes" id="UP000595897"/>
    </source>
</evidence>
<keyword evidence="5" id="KW-1185">Reference proteome</keyword>
<feature type="domain" description="SAF" evidence="3">
    <location>
        <begin position="37"/>
        <end position="99"/>
    </location>
</feature>
<dbReference type="Pfam" id="PF16976">
    <property type="entry name" value="RcpC"/>
    <property type="match status" value="1"/>
</dbReference>
<dbReference type="Proteomes" id="UP000595897">
    <property type="component" value="Chromosome"/>
</dbReference>
<feature type="compositionally biased region" description="Basic and acidic residues" evidence="1">
    <location>
        <begin position="257"/>
        <end position="266"/>
    </location>
</feature>
<evidence type="ECO:0000259" key="3">
    <source>
        <dbReference type="SMART" id="SM00858"/>
    </source>
</evidence>
<reference evidence="4 5" key="1">
    <citation type="submission" date="2020-11" db="EMBL/GenBank/DDBJ databases">
        <title>Draft genome sequencing of a Lachnospiraceae strain isolated from anoxic soil subjected to BSD treatment.</title>
        <authorList>
            <person name="Uek A."/>
            <person name="Tonouchi A."/>
        </authorList>
    </citation>
    <scope>NUCLEOTIDE SEQUENCE [LARGE SCALE GENOMIC DNA]</scope>
    <source>
        <strain evidence="4 5">TB5</strain>
    </source>
</reference>
<dbReference type="InterPro" id="IPR013974">
    <property type="entry name" value="SAF"/>
</dbReference>
<keyword evidence="2" id="KW-0472">Membrane</keyword>
<dbReference type="AlphaFoldDB" id="A0A7R7EHW7"/>
<dbReference type="Pfam" id="PF08666">
    <property type="entry name" value="SAF"/>
    <property type="match status" value="1"/>
</dbReference>
<sequence length="266" mass="29511">MSRLKSKTVIGIVAIVLGILICFIFTPLYNQSLEAKTKVVRVTKYIEKGQLISKDMVKQVEVGSYNLSKGVAVKENEVIGKYATCEMYEDENVIKDKLSVTPLAKDEYLQNLDGNKGAISITLQSFAAGLSGKLFANDIVSVLVTDDKETVIPLELKYVQVLACTTDKGDDIDEKSKSKNEDSEDNLATTVTLLVNETQAKTLANMEATQKVHLELVFRGSKEERSKYLQQQDEIIEIMKQETESQEAEINNATVDTSKEKGKANE</sequence>
<evidence type="ECO:0000256" key="2">
    <source>
        <dbReference type="SAM" id="Phobius"/>
    </source>
</evidence>